<dbReference type="InterPro" id="IPR029058">
    <property type="entry name" value="AB_hydrolase_fold"/>
</dbReference>
<dbReference type="Proteomes" id="UP000267128">
    <property type="component" value="Unassembled WGS sequence"/>
</dbReference>
<dbReference type="PANTHER" id="PTHR34853:SF1">
    <property type="entry name" value="LIPASE 5"/>
    <property type="match status" value="1"/>
</dbReference>
<keyword evidence="1" id="KW-0812">Transmembrane</keyword>
<dbReference type="Gene3D" id="3.40.50.1820">
    <property type="entry name" value="alpha/beta hydrolase"/>
    <property type="match status" value="2"/>
</dbReference>
<keyword evidence="2" id="KW-0378">Hydrolase</keyword>
<feature type="transmembrane region" description="Helical" evidence="1">
    <location>
        <begin position="12"/>
        <end position="30"/>
    </location>
</feature>
<keyword evidence="1" id="KW-1133">Transmembrane helix</keyword>
<dbReference type="InterPro" id="IPR005152">
    <property type="entry name" value="Lipase_secreted"/>
</dbReference>
<dbReference type="OrthoDB" id="9798122at2"/>
<gene>
    <name evidence="2" type="ORF">EFK50_15825</name>
</gene>
<proteinExistence type="predicted"/>
<evidence type="ECO:0000256" key="1">
    <source>
        <dbReference type="SAM" id="Phobius"/>
    </source>
</evidence>
<dbReference type="GO" id="GO:0016042">
    <property type="term" value="P:lipid catabolic process"/>
    <property type="evidence" value="ECO:0007669"/>
    <property type="project" value="InterPro"/>
</dbReference>
<dbReference type="Pfam" id="PF03583">
    <property type="entry name" value="LIP"/>
    <property type="match status" value="1"/>
</dbReference>
<evidence type="ECO:0000313" key="3">
    <source>
        <dbReference type="Proteomes" id="UP000267128"/>
    </source>
</evidence>
<dbReference type="PANTHER" id="PTHR34853">
    <property type="match status" value="1"/>
</dbReference>
<keyword evidence="1" id="KW-0472">Membrane</keyword>
<dbReference type="GO" id="GO:0004806">
    <property type="term" value="F:triacylglycerol lipase activity"/>
    <property type="evidence" value="ECO:0007669"/>
    <property type="project" value="InterPro"/>
</dbReference>
<name>A0A3N0CIA8_9ACTN</name>
<comment type="caution">
    <text evidence="2">The sequence shown here is derived from an EMBL/GenBank/DDBJ whole genome shotgun (WGS) entry which is preliminary data.</text>
</comment>
<reference evidence="2 3" key="1">
    <citation type="submission" date="2018-11" db="EMBL/GenBank/DDBJ databases">
        <authorList>
            <person name="Li F."/>
        </authorList>
    </citation>
    <scope>NUCLEOTIDE SEQUENCE [LARGE SCALE GENOMIC DNA]</scope>
    <source>
        <strain evidence="2 3">Gsoil 097</strain>
    </source>
</reference>
<dbReference type="SUPFAM" id="SSF53474">
    <property type="entry name" value="alpha/beta-Hydrolases"/>
    <property type="match status" value="1"/>
</dbReference>
<accession>A0A3N0CIA8</accession>
<sequence length="407" mass="42629">MAPMSPSARIRTVAVLALIGVVVAVLVLLTRPKSDDPGERPVVDFYAAPAELPSKPGTLIRSEEAFGALPDDTRAWRILYTTTRDKGEPAVASALVIAKSGVEGERPVLAWAHGTTGVAQDCAPSVQMDQLTFGAIADLDNVVEQGWVVVATDYVGLGTRGPHPYLIGQGEGRSVLDSVRAARQFSEVSLQSKTVVWGHSQGGHAALWAGILAPTYAKDVDVVGVAGIAPATNLGALARNLASAPGGVVFGAYLIASYSAAYPSLDFEDYVRVAALEPLREMADHCISDTQPLIDLAQSPALAKNYYSRDPDSGSLGARLAENSPTGKIDAPVLIAQGTTDALVLPATQDAYVAQRCASGSGGPLDYRTYKKLGHVTIIAPESPMLSDLLAWTKARFAGKAAPSTCR</sequence>
<dbReference type="AlphaFoldDB" id="A0A3N0CIA8"/>
<dbReference type="PIRSF" id="PIRSF029171">
    <property type="entry name" value="Esterase_LipA"/>
    <property type="match status" value="1"/>
</dbReference>
<evidence type="ECO:0000313" key="2">
    <source>
        <dbReference type="EMBL" id="RNL63170.1"/>
    </source>
</evidence>
<protein>
    <submittedName>
        <fullName evidence="2">Alpha/beta fold hydrolase</fullName>
    </submittedName>
</protein>
<keyword evidence="3" id="KW-1185">Reference proteome</keyword>
<organism evidence="2 3">
    <name type="scientific">Nocardioides marmoriginsengisoli</name>
    <dbReference type="NCBI Taxonomy" id="661483"/>
    <lineage>
        <taxon>Bacteria</taxon>
        <taxon>Bacillati</taxon>
        <taxon>Actinomycetota</taxon>
        <taxon>Actinomycetes</taxon>
        <taxon>Propionibacteriales</taxon>
        <taxon>Nocardioidaceae</taxon>
        <taxon>Nocardioides</taxon>
    </lineage>
</organism>
<dbReference type="EMBL" id="RJSE01000007">
    <property type="protein sequence ID" value="RNL63170.1"/>
    <property type="molecule type" value="Genomic_DNA"/>
</dbReference>